<gene>
    <name evidence="3" type="primary">porU</name>
    <name evidence="3" type="ORF">JI741_14400</name>
</gene>
<reference evidence="3 4" key="1">
    <citation type="submission" date="2021-01" db="EMBL/GenBank/DDBJ databases">
        <title>Chryseolinea sp. Jin1 Genome sequencing and assembly.</title>
        <authorList>
            <person name="Kim I."/>
        </authorList>
    </citation>
    <scope>NUCLEOTIDE SEQUENCE [LARGE SCALE GENOMIC DNA]</scope>
    <source>
        <strain evidence="3 4">Jin1</strain>
    </source>
</reference>
<keyword evidence="4" id="KW-1185">Reference proteome</keyword>
<comment type="caution">
    <text evidence="3">The sequence shown here is derived from an EMBL/GenBank/DDBJ whole genome shotgun (WGS) entry which is preliminary data.</text>
</comment>
<evidence type="ECO:0000313" key="4">
    <source>
        <dbReference type="Proteomes" id="UP000613030"/>
    </source>
</evidence>
<dbReference type="Gene3D" id="3.40.50.10390">
    <property type="entry name" value="Gingipain r, domain 1"/>
    <property type="match status" value="1"/>
</dbReference>
<dbReference type="Proteomes" id="UP000613030">
    <property type="component" value="Unassembled WGS sequence"/>
</dbReference>
<dbReference type="EMBL" id="JAERRB010000004">
    <property type="protein sequence ID" value="MBL0742414.1"/>
    <property type="molecule type" value="Genomic_DNA"/>
</dbReference>
<accession>A0ABS1KSR7</accession>
<dbReference type="NCBIfam" id="NF033707">
    <property type="entry name" value="T9SS_sortase"/>
    <property type="match status" value="1"/>
</dbReference>
<dbReference type="Gene3D" id="3.40.50.1460">
    <property type="match status" value="1"/>
</dbReference>
<dbReference type="CDD" id="cd02258">
    <property type="entry name" value="Peptidase_C25_N"/>
    <property type="match status" value="1"/>
</dbReference>
<evidence type="ECO:0000259" key="2">
    <source>
        <dbReference type="Pfam" id="PF01364"/>
    </source>
</evidence>
<dbReference type="InterPro" id="IPR001769">
    <property type="entry name" value="Gingipain"/>
</dbReference>
<sequence length="1097" mass="120648">MSVEKRGVYKISYDDFRKMGFDPAAIDPRKIAVFGNGGGMLPQDNDTPRPASLQETSIIVEGESDGSFDKDDYILFYAEGPDGVRYDVQRHIFAYESNLYSKKNYYFITVYAKGSSETPARIVASENVAGNFPVVQQVEDFVYHELDDYNELQSGRQWYGERFDLTAQYVFKFNLPGILENTPAKLVSKVMAQCYDPKGSSFKVLVNNTTVGEQPLAYIVNSPYAIKGTERSDTLAVSASGSTTQEITFQYTKGTGRSVGFLDFFLFQFSRKPGAYDDQTFFVAPTSLDQSTSQYRLAGGTNTHRVWNITDPQHVQQQTVSIQQNGAVFSTSSETLKSYVIFNSNVPAPALVGAVANQNIKPGSVDYIIVSHPSFLGEAQRLAAHRQQHNGWAVQVVTTEEVYNEFSSGRTDVSAIRDFLRYKYETGSSRLKSALFFGRGSYDYKDRQTNNTNFVPAYESRNSLSPLETYSSDDFYALLEPGEGGWSEWPAHAETLDIGVGRLPAKTLDEAHTLVDKIIAYDTDKKNFGAWRKSILFVADDGSISDGFSGEHQKQARSLADGIETNEAEFDTKRVFLGTYTKTVKPNGEAIPEVNDAIMKQFDRGALIINYTGHGSEKLWTDEKVLTDLDIITLENKHYPFLVTATCEFGRQDDPADISSAEISVLRPNGGSIGLVTTSRPVSSSTNFELNQVFYANLFKRENQRLLSLGEVFRRTKNGSTVGVNNRNFSLIGDPGMTLAIPQNNIVIESLETASGTDTLKALSNVTLIGHVENGEGVMTNFNGTLEATVFDKPATAVTIGKNNPAVSFKQWSNVLFRGKASVKAGAFRIQFVVPKNIAYEVGAGKLSFYAADTSLQQDAASAMAVPVGASEKGVVPDNTAPDIALFMGDTTFMNGGMVLPSTSLVARLHDASGLNTSSYGIGNTMIGVLDNDAQTFVLNDYYQADTDDYSRGWINFPLNNLAPGRHSITVKVWDTHNNPAQSTITFIVTDGKLLVIESLGNAPNPFQHESRLFFTHNRSGDDLEAQLYIYNLAGEKISAYSFSIPTSPYEVNLLEINGPNDEGKKLVAGVYLARLTVRSVTNGSKSERVTKLIVVN</sequence>
<evidence type="ECO:0000313" key="3">
    <source>
        <dbReference type="EMBL" id="MBL0742414.1"/>
    </source>
</evidence>
<proteinExistence type="predicted"/>
<evidence type="ECO:0000256" key="1">
    <source>
        <dbReference type="ARBA" id="ARBA00022729"/>
    </source>
</evidence>
<feature type="domain" description="Gingipain" evidence="2">
    <location>
        <begin position="367"/>
        <end position="739"/>
    </location>
</feature>
<name>A0ABS1KSR7_9BACT</name>
<dbReference type="InterPro" id="IPR029031">
    <property type="entry name" value="Gingipain_N_sf"/>
</dbReference>
<organism evidence="3 4">
    <name type="scientific">Chryseolinea lacunae</name>
    <dbReference type="NCBI Taxonomy" id="2801331"/>
    <lineage>
        <taxon>Bacteria</taxon>
        <taxon>Pseudomonadati</taxon>
        <taxon>Bacteroidota</taxon>
        <taxon>Cytophagia</taxon>
        <taxon>Cytophagales</taxon>
        <taxon>Fulvivirgaceae</taxon>
        <taxon>Chryseolinea</taxon>
    </lineage>
</organism>
<dbReference type="InterPro" id="IPR029030">
    <property type="entry name" value="Caspase-like_dom_sf"/>
</dbReference>
<keyword evidence="1" id="KW-0732">Signal</keyword>
<dbReference type="SUPFAM" id="SSF52129">
    <property type="entry name" value="Caspase-like"/>
    <property type="match status" value="1"/>
</dbReference>
<dbReference type="Pfam" id="PF01364">
    <property type="entry name" value="Peptidase_C25"/>
    <property type="match status" value="1"/>
</dbReference>
<protein>
    <submittedName>
        <fullName evidence="3">Type IX secretion system sortase PorU</fullName>
    </submittedName>
</protein>